<organism evidence="2 3">
    <name type="scientific">Natronomonas moolapensis (strain DSM 18674 / CECT 7526 / JCM 14361 / 8.8.11)</name>
    <dbReference type="NCBI Taxonomy" id="268739"/>
    <lineage>
        <taxon>Archaea</taxon>
        <taxon>Methanobacteriati</taxon>
        <taxon>Methanobacteriota</taxon>
        <taxon>Stenosarchaea group</taxon>
        <taxon>Halobacteria</taxon>
        <taxon>Halobacteriales</taxon>
        <taxon>Natronomonadaceae</taxon>
        <taxon>Natronomonas</taxon>
    </lineage>
</organism>
<keyword evidence="1" id="KW-0812">Transmembrane</keyword>
<dbReference type="EMBL" id="HF582854">
    <property type="protein sequence ID" value="CCQ37431.1"/>
    <property type="molecule type" value="Genomic_DNA"/>
</dbReference>
<gene>
    <name evidence="2" type="ordered locus">Nmlp_3298</name>
</gene>
<dbReference type="KEGG" id="nmo:Nmlp_3298"/>
<sequence>MFGVAAQFGAAFEWLFGTFGPFLIPATLFVLGAVGYLFLYVVERTRRDDWSGET</sequence>
<dbReference type="AlphaFoldDB" id="M1Y4I2"/>
<evidence type="ECO:0000313" key="3">
    <source>
        <dbReference type="Proteomes" id="UP000011867"/>
    </source>
</evidence>
<evidence type="ECO:0000313" key="2">
    <source>
        <dbReference type="EMBL" id="CCQ37431.1"/>
    </source>
</evidence>
<dbReference type="Proteomes" id="UP000011867">
    <property type="component" value="Chromosome"/>
</dbReference>
<dbReference type="STRING" id="268739.Nmlp_3298"/>
<accession>M1Y4I2</accession>
<evidence type="ECO:0000256" key="1">
    <source>
        <dbReference type="SAM" id="Phobius"/>
    </source>
</evidence>
<dbReference type="RefSeq" id="WP_015410174.1">
    <property type="nucleotide sequence ID" value="NC_020388.1"/>
</dbReference>
<dbReference type="eggNOG" id="arCOG09030">
    <property type="taxonomic scope" value="Archaea"/>
</dbReference>
<protein>
    <submittedName>
        <fullName evidence="2">Uncharacterized protein</fullName>
    </submittedName>
</protein>
<keyword evidence="1" id="KW-0472">Membrane</keyword>
<reference evidence="2 3" key="1">
    <citation type="journal article" date="2013" name="Genome Announc.">
        <title>Genome of the haloarchaeon Natronomonas moolapensis, a neutrophilic member of a previously haloalkaliphilic genus.</title>
        <authorList>
            <person name="Dyall-Smith M.L."/>
            <person name="Pfeiffer F."/>
            <person name="Oberwinkler T."/>
            <person name="Klee K."/>
            <person name="Rampp M."/>
            <person name="Palm P."/>
            <person name="Gross K."/>
            <person name="Schuster S.C."/>
            <person name="Oesterhelt D."/>
        </authorList>
    </citation>
    <scope>NUCLEOTIDE SEQUENCE [LARGE SCALE GENOMIC DNA]</scope>
    <source>
        <strain evidence="3">DSM 18674 / JCM 14361 / 8.8.11</strain>
    </source>
</reference>
<keyword evidence="1" id="KW-1133">Transmembrane helix</keyword>
<proteinExistence type="predicted"/>
<dbReference type="HOGENOM" id="CLU_3039144_0_0_2"/>
<feature type="transmembrane region" description="Helical" evidence="1">
    <location>
        <begin position="22"/>
        <end position="42"/>
    </location>
</feature>
<name>M1Y4I2_NATM8</name>
<dbReference type="GeneID" id="55549463"/>
<dbReference type="OrthoDB" id="230484at2157"/>
<keyword evidence="3" id="KW-1185">Reference proteome</keyword>